<evidence type="ECO:0008006" key="2">
    <source>
        <dbReference type="Google" id="ProtNLM"/>
    </source>
</evidence>
<feature type="non-terminal residue" evidence="1">
    <location>
        <position position="1"/>
    </location>
</feature>
<dbReference type="Gene3D" id="2.40.128.20">
    <property type="match status" value="1"/>
</dbReference>
<reference evidence="1" key="1">
    <citation type="submission" date="2015-12" db="EMBL/GenBank/DDBJ databases">
        <title>De novo transcriptome assembly of four potential Pierce s Disease insect vectors from Arizona vineyards.</title>
        <authorList>
            <person name="Tassone E.E."/>
        </authorList>
    </citation>
    <scope>NUCLEOTIDE SEQUENCE</scope>
</reference>
<name>A0A1B6D0J5_9HEMI</name>
<proteinExistence type="predicted"/>
<dbReference type="SUPFAM" id="SSF50814">
    <property type="entry name" value="Lipocalins"/>
    <property type="match status" value="1"/>
</dbReference>
<dbReference type="InterPro" id="IPR012674">
    <property type="entry name" value="Calycin"/>
</dbReference>
<evidence type="ECO:0000313" key="1">
    <source>
        <dbReference type="EMBL" id="JAS19201.1"/>
    </source>
</evidence>
<accession>A0A1B6D0J5</accession>
<protein>
    <recommendedName>
        <fullName evidence="2">Lipocalin/cytosolic fatty-acid binding domain-containing protein</fullName>
    </recommendedName>
</protein>
<dbReference type="AlphaFoldDB" id="A0A1B6D0J5"/>
<dbReference type="EMBL" id="GEDC01018097">
    <property type="protein sequence ID" value="JAS19201.1"/>
    <property type="molecule type" value="Transcribed_RNA"/>
</dbReference>
<gene>
    <name evidence="1" type="ORF">g.11837</name>
</gene>
<sequence length="204" mass="23446">EEFEKMYLSAAIFLGLICAAYTKNCLKVKEMENFDAKKFEGHWYKVGFNVLNKTDEPVYGPLKCTSIELKTDKKSPNQYSITISYLLDNIPQDPLVGKLVFTEPKKGSMKVKVAQLKGRNNVIKIPCTDYTTFAVLYVFEEFEKGHCSDLIEIVARDPDAYEDIMADEDYIRCIDEQFKMAVDEINPHRGQECSNRISRVVEEL</sequence>
<organism evidence="1">
    <name type="scientific">Clastoptera arizonana</name>
    <name type="common">Arizona spittle bug</name>
    <dbReference type="NCBI Taxonomy" id="38151"/>
    <lineage>
        <taxon>Eukaryota</taxon>
        <taxon>Metazoa</taxon>
        <taxon>Ecdysozoa</taxon>
        <taxon>Arthropoda</taxon>
        <taxon>Hexapoda</taxon>
        <taxon>Insecta</taxon>
        <taxon>Pterygota</taxon>
        <taxon>Neoptera</taxon>
        <taxon>Paraneoptera</taxon>
        <taxon>Hemiptera</taxon>
        <taxon>Auchenorrhyncha</taxon>
        <taxon>Cercopoidea</taxon>
        <taxon>Clastopteridae</taxon>
        <taxon>Clastoptera</taxon>
    </lineage>
</organism>